<proteinExistence type="predicted"/>
<protein>
    <submittedName>
        <fullName evidence="3">Efflux RND transporter periplasmic adaptor subunit</fullName>
    </submittedName>
</protein>
<keyword evidence="1" id="KW-0472">Membrane</keyword>
<feature type="transmembrane region" description="Helical" evidence="1">
    <location>
        <begin position="6"/>
        <end position="26"/>
    </location>
</feature>
<comment type="caution">
    <text evidence="3">The sequence shown here is derived from an EMBL/GenBank/DDBJ whole genome shotgun (WGS) entry which is preliminary data.</text>
</comment>
<dbReference type="RefSeq" id="WP_217793465.1">
    <property type="nucleotide sequence ID" value="NZ_JAHSPG010000015.1"/>
</dbReference>
<dbReference type="Proteomes" id="UP000812270">
    <property type="component" value="Unassembled WGS sequence"/>
</dbReference>
<dbReference type="AlphaFoldDB" id="A0A9E2SC08"/>
<feature type="domain" description="YbhG-like alpha-helical hairpin" evidence="2">
    <location>
        <begin position="87"/>
        <end position="194"/>
    </location>
</feature>
<keyword evidence="1" id="KW-0812">Transmembrane</keyword>
<name>A0A9E2SC08_9BACT</name>
<evidence type="ECO:0000259" key="2">
    <source>
        <dbReference type="Pfam" id="PF25881"/>
    </source>
</evidence>
<keyword evidence="4" id="KW-1185">Reference proteome</keyword>
<evidence type="ECO:0000313" key="3">
    <source>
        <dbReference type="EMBL" id="MBV4359367.1"/>
    </source>
</evidence>
<dbReference type="PANTHER" id="PTHR30438:SF1">
    <property type="entry name" value="36 KDA ANTIGEN"/>
    <property type="match status" value="1"/>
</dbReference>
<evidence type="ECO:0000313" key="4">
    <source>
        <dbReference type="Proteomes" id="UP000812270"/>
    </source>
</evidence>
<dbReference type="InterPro" id="IPR059052">
    <property type="entry name" value="HH_YbhG-like"/>
</dbReference>
<dbReference type="EMBL" id="JAHSPG010000015">
    <property type="protein sequence ID" value="MBV4359367.1"/>
    <property type="molecule type" value="Genomic_DNA"/>
</dbReference>
<accession>A0A9E2SC08</accession>
<sequence length="330" mass="36830">MSKFLKNYWALFIPLIILIVALIFLVKRPKAKEDNTVIGMVDADFLDVAAEFPGRLDSLMVKQGDTVKKGQLLGVLRTNEIDAIRNQTLSAIDAAKSQLALLQKGARPEVIKSAANVYSIAQEQYDLASKTYERMNNLYQKDVISGEEKDIIYFKLQAAKKEMETAKLNWDLLQKGTQPELIQAATAVLKQAEQGYELTKSLTDNTRVTAPADGIISTLVIHEGEIVSIGYPMITLQKHDSYFVRFNIRQDKIKGLQQNSRVSIKIPGAEPEAFDAVVSRIAPSLEFANWVPTKERGQFELRTFTIECKPVNVANIKGLRPGMTASMQLP</sequence>
<evidence type="ECO:0000256" key="1">
    <source>
        <dbReference type="SAM" id="Phobius"/>
    </source>
</evidence>
<dbReference type="PANTHER" id="PTHR30438">
    <property type="entry name" value="36 KDA ANTIGEN-RELATED"/>
    <property type="match status" value="1"/>
</dbReference>
<keyword evidence="1" id="KW-1133">Transmembrane helix</keyword>
<dbReference type="Pfam" id="PF25881">
    <property type="entry name" value="HH_YBHG"/>
    <property type="match status" value="1"/>
</dbReference>
<organism evidence="3 4">
    <name type="scientific">Pinibacter aurantiacus</name>
    <dbReference type="NCBI Taxonomy" id="2851599"/>
    <lineage>
        <taxon>Bacteria</taxon>
        <taxon>Pseudomonadati</taxon>
        <taxon>Bacteroidota</taxon>
        <taxon>Chitinophagia</taxon>
        <taxon>Chitinophagales</taxon>
        <taxon>Chitinophagaceae</taxon>
        <taxon>Pinibacter</taxon>
    </lineage>
</organism>
<reference evidence="3" key="1">
    <citation type="submission" date="2021-06" db="EMBL/GenBank/DDBJ databases">
        <authorList>
            <person name="Huq M.A."/>
        </authorList>
    </citation>
    <scope>NUCLEOTIDE SEQUENCE</scope>
    <source>
        <strain evidence="3">MAH-26</strain>
    </source>
</reference>
<gene>
    <name evidence="3" type="ORF">KTO63_19515</name>
</gene>